<feature type="transmembrane region" description="Helical" evidence="1">
    <location>
        <begin position="91"/>
        <end position="109"/>
    </location>
</feature>
<dbReference type="InterPro" id="IPR009495">
    <property type="entry name" value="NrsF"/>
</dbReference>
<keyword evidence="3" id="KW-1185">Reference proteome</keyword>
<proteinExistence type="predicted"/>
<feature type="transmembrane region" description="Helical" evidence="1">
    <location>
        <begin position="156"/>
        <end position="176"/>
    </location>
</feature>
<feature type="transmembrane region" description="Helical" evidence="1">
    <location>
        <begin position="121"/>
        <end position="144"/>
    </location>
</feature>
<protein>
    <recommendedName>
        <fullName evidence="4">DUF1109 domain-containing protein</fullName>
    </recommendedName>
</protein>
<accession>A0A2B8BII0</accession>
<dbReference type="AlphaFoldDB" id="A0A2B8BII0"/>
<dbReference type="Pfam" id="PF06532">
    <property type="entry name" value="NrsF"/>
    <property type="match status" value="1"/>
</dbReference>
<dbReference type="RefSeq" id="WP_098736785.1">
    <property type="nucleotide sequence ID" value="NZ_PDKW01000040.1"/>
</dbReference>
<keyword evidence="1" id="KW-1133">Transmembrane helix</keyword>
<evidence type="ECO:0000313" key="2">
    <source>
        <dbReference type="EMBL" id="PGH57333.1"/>
    </source>
</evidence>
<feature type="transmembrane region" description="Helical" evidence="1">
    <location>
        <begin position="20"/>
        <end position="46"/>
    </location>
</feature>
<gene>
    <name evidence="2" type="ORF">CRT60_12860</name>
</gene>
<dbReference type="Proteomes" id="UP000225379">
    <property type="component" value="Unassembled WGS sequence"/>
</dbReference>
<evidence type="ECO:0000313" key="3">
    <source>
        <dbReference type="Proteomes" id="UP000225379"/>
    </source>
</evidence>
<reference evidence="3" key="1">
    <citation type="submission" date="2017-10" db="EMBL/GenBank/DDBJ databases">
        <authorList>
            <person name="Kravchenko I.K."/>
            <person name="Grouzdev D.S."/>
        </authorList>
    </citation>
    <scope>NUCLEOTIDE SEQUENCE [LARGE SCALE GENOMIC DNA]</scope>
    <source>
        <strain evidence="3">B2</strain>
    </source>
</reference>
<keyword evidence="1" id="KW-0812">Transmembrane</keyword>
<comment type="caution">
    <text evidence="2">The sequence shown here is derived from an EMBL/GenBank/DDBJ whole genome shotgun (WGS) entry which is preliminary data.</text>
</comment>
<feature type="transmembrane region" description="Helical" evidence="1">
    <location>
        <begin position="58"/>
        <end position="79"/>
    </location>
</feature>
<name>A0A2B8BII0_9PROT</name>
<feature type="transmembrane region" description="Helical" evidence="1">
    <location>
        <begin position="188"/>
        <end position="209"/>
    </location>
</feature>
<dbReference type="EMBL" id="PDKW01000040">
    <property type="protein sequence ID" value="PGH57333.1"/>
    <property type="molecule type" value="Genomic_DNA"/>
</dbReference>
<keyword evidence="1" id="KW-0472">Membrane</keyword>
<sequence length="211" mass="21892">MRTEDLIDRLALDPPPRFGFGTAFLTATLLSILVAGGIFLAVIGIRPDIGRAAESASFLFKFVATMPLALGALGVALRLSRPGMAAGGWRLVLGAVPVLLATAVALELHQVPASLWQSRLVGSNAGFCLILIPLMAIGPLALLIAAMRRGAPERPALAGGFAGLAAGGIAATFYAMHCPDDSPLFVAAWYSAAILVMGVAGCLAGRRFLRW</sequence>
<evidence type="ECO:0000256" key="1">
    <source>
        <dbReference type="SAM" id="Phobius"/>
    </source>
</evidence>
<evidence type="ECO:0008006" key="4">
    <source>
        <dbReference type="Google" id="ProtNLM"/>
    </source>
</evidence>
<organism evidence="2 3">
    <name type="scientific">Azospirillum palustre</name>
    <dbReference type="NCBI Taxonomy" id="2044885"/>
    <lineage>
        <taxon>Bacteria</taxon>
        <taxon>Pseudomonadati</taxon>
        <taxon>Pseudomonadota</taxon>
        <taxon>Alphaproteobacteria</taxon>
        <taxon>Rhodospirillales</taxon>
        <taxon>Azospirillaceae</taxon>
        <taxon>Azospirillum</taxon>
    </lineage>
</organism>
<dbReference type="OrthoDB" id="9816468at2"/>